<proteinExistence type="predicted"/>
<protein>
    <recommendedName>
        <fullName evidence="4">DUF2512 family protein</fullName>
    </recommendedName>
</protein>
<dbReference type="RefSeq" id="WP_013920986.1">
    <property type="nucleotide sequence ID" value="NC_015690.1"/>
</dbReference>
<keyword evidence="1" id="KW-0812">Transmembrane</keyword>
<dbReference type="AlphaFoldDB" id="F8FP66"/>
<reference evidence="3" key="1">
    <citation type="submission" date="2011-06" db="EMBL/GenBank/DDBJ databases">
        <title>Complete genome sequence of Paenibacillus mucilaginosus KNP414.</title>
        <authorList>
            <person name="Wang J."/>
            <person name="Hu S."/>
            <person name="Hu X."/>
            <person name="Zhang B."/>
            <person name="Dong D."/>
            <person name="Zhang S."/>
            <person name="Zhao K."/>
            <person name="Wu D."/>
        </authorList>
    </citation>
    <scope>NUCLEOTIDE SEQUENCE [LARGE SCALE GENOMIC DNA]</scope>
    <source>
        <strain evidence="3">KNP414</strain>
    </source>
</reference>
<sequence length="113" mass="11988">MRLLLMKLMINGLITVPFLVIFAGTSFSGAVVTSVLLSVIAYVVGDRFILKVTNNVVATVADLGLAFVFFVLVSGVTMGELSLVELLTLVAGIGVLDYYFHRTFGANLVTSAA</sequence>
<evidence type="ECO:0000313" key="3">
    <source>
        <dbReference type="Proteomes" id="UP000006620"/>
    </source>
</evidence>
<dbReference type="PATRIC" id="fig|1036673.3.peg.6848"/>
<keyword evidence="1" id="KW-1133">Transmembrane helix</keyword>
<feature type="transmembrane region" description="Helical" evidence="1">
    <location>
        <begin position="83"/>
        <end position="100"/>
    </location>
</feature>
<dbReference type="HOGENOM" id="CLU_128610_2_0_9"/>
<dbReference type="Pfam" id="PF10710">
    <property type="entry name" value="DUF2512"/>
    <property type="match status" value="1"/>
</dbReference>
<feature type="transmembrane region" description="Helical" evidence="1">
    <location>
        <begin position="12"/>
        <end position="44"/>
    </location>
</feature>
<dbReference type="InterPro" id="IPR019649">
    <property type="entry name" value="DUF2512"/>
</dbReference>
<dbReference type="EMBL" id="CP002869">
    <property type="protein sequence ID" value="AEI45845.1"/>
    <property type="molecule type" value="Genomic_DNA"/>
</dbReference>
<dbReference type="KEGG" id="pms:KNP414_07338"/>
<evidence type="ECO:0000256" key="1">
    <source>
        <dbReference type="SAM" id="Phobius"/>
    </source>
</evidence>
<organism evidence="2 3">
    <name type="scientific">Paenibacillus mucilaginosus (strain KNP414)</name>
    <dbReference type="NCBI Taxonomy" id="1036673"/>
    <lineage>
        <taxon>Bacteria</taxon>
        <taxon>Bacillati</taxon>
        <taxon>Bacillota</taxon>
        <taxon>Bacilli</taxon>
        <taxon>Bacillales</taxon>
        <taxon>Paenibacillaceae</taxon>
        <taxon>Paenibacillus</taxon>
    </lineage>
</organism>
<dbReference type="Proteomes" id="UP000006620">
    <property type="component" value="Chromosome"/>
</dbReference>
<name>F8FP66_PAEMK</name>
<evidence type="ECO:0000313" key="2">
    <source>
        <dbReference type="EMBL" id="AEI45845.1"/>
    </source>
</evidence>
<reference evidence="2 3" key="2">
    <citation type="journal article" date="2013" name="Genome Announc.">
        <title>Genome Sequence of Growth-Improving Paenibacillus mucilaginosus Strain KNP414.</title>
        <authorList>
            <person name="Lu J.J."/>
            <person name="Wang J.F."/>
            <person name="Hu X.F."/>
        </authorList>
    </citation>
    <scope>NUCLEOTIDE SEQUENCE [LARGE SCALE GENOMIC DNA]</scope>
    <source>
        <strain evidence="2 3">KNP414</strain>
    </source>
</reference>
<evidence type="ECO:0008006" key="4">
    <source>
        <dbReference type="Google" id="ProtNLM"/>
    </source>
</evidence>
<keyword evidence="1" id="KW-0472">Membrane</keyword>
<gene>
    <name evidence="2" type="ordered locus">KNP414_07338</name>
</gene>
<accession>F8FP66</accession>
<feature type="transmembrane region" description="Helical" evidence="1">
    <location>
        <begin position="56"/>
        <end position="76"/>
    </location>
</feature>